<dbReference type="Pfam" id="PF00293">
    <property type="entry name" value="NUDIX"/>
    <property type="match status" value="1"/>
</dbReference>
<dbReference type="PROSITE" id="PS00893">
    <property type="entry name" value="NUDIX_BOX"/>
    <property type="match status" value="1"/>
</dbReference>
<dbReference type="PANTHER" id="PTHR43046:SF14">
    <property type="entry name" value="MUTT_NUDIX FAMILY PROTEIN"/>
    <property type="match status" value="1"/>
</dbReference>
<evidence type="ECO:0000313" key="5">
    <source>
        <dbReference type="Proteomes" id="UP000198553"/>
    </source>
</evidence>
<dbReference type="InterPro" id="IPR015797">
    <property type="entry name" value="NUDIX_hydrolase-like_dom_sf"/>
</dbReference>
<protein>
    <submittedName>
        <fullName evidence="4">NUDIX domain-containing protein</fullName>
    </submittedName>
</protein>
<dbReference type="Proteomes" id="UP000198553">
    <property type="component" value="Unassembled WGS sequence"/>
</dbReference>
<dbReference type="PROSITE" id="PS51462">
    <property type="entry name" value="NUDIX"/>
    <property type="match status" value="1"/>
</dbReference>
<organism evidence="4 5">
    <name type="scientific">Mesobacillus persicus</name>
    <dbReference type="NCBI Taxonomy" id="930146"/>
    <lineage>
        <taxon>Bacteria</taxon>
        <taxon>Bacillati</taxon>
        <taxon>Bacillota</taxon>
        <taxon>Bacilli</taxon>
        <taxon>Bacillales</taxon>
        <taxon>Bacillaceae</taxon>
        <taxon>Mesobacillus</taxon>
    </lineage>
</organism>
<accession>A0A1H8D3V2</accession>
<feature type="domain" description="Nudix hydrolase" evidence="3">
    <location>
        <begin position="4"/>
        <end position="139"/>
    </location>
</feature>
<evidence type="ECO:0000313" key="4">
    <source>
        <dbReference type="EMBL" id="SEN01832.1"/>
    </source>
</evidence>
<keyword evidence="5" id="KW-1185">Reference proteome</keyword>
<comment type="cofactor">
    <cofactor evidence="1">
        <name>Mg(2+)</name>
        <dbReference type="ChEBI" id="CHEBI:18420"/>
    </cofactor>
</comment>
<gene>
    <name evidence="4" type="ORF">SAMN05192533_10864</name>
</gene>
<dbReference type="OrthoDB" id="9008185at2"/>
<dbReference type="InterPro" id="IPR020084">
    <property type="entry name" value="NUDIX_hydrolase_CS"/>
</dbReference>
<dbReference type="GO" id="GO:0016787">
    <property type="term" value="F:hydrolase activity"/>
    <property type="evidence" value="ECO:0007669"/>
    <property type="project" value="UniProtKB-KW"/>
</dbReference>
<reference evidence="5" key="1">
    <citation type="submission" date="2016-10" db="EMBL/GenBank/DDBJ databases">
        <authorList>
            <person name="Varghese N."/>
            <person name="Submissions S."/>
        </authorList>
    </citation>
    <scope>NUCLEOTIDE SEQUENCE [LARGE SCALE GENOMIC DNA]</scope>
    <source>
        <strain evidence="5">B48,IBRC-M 10115,DSM 25386,CECT 8001</strain>
    </source>
</reference>
<dbReference type="Gene3D" id="3.90.79.10">
    <property type="entry name" value="Nucleoside Triphosphate Pyrophosphohydrolase"/>
    <property type="match status" value="1"/>
</dbReference>
<evidence type="ECO:0000256" key="2">
    <source>
        <dbReference type="ARBA" id="ARBA00022801"/>
    </source>
</evidence>
<name>A0A1H8D3V2_9BACI</name>
<evidence type="ECO:0000256" key="1">
    <source>
        <dbReference type="ARBA" id="ARBA00001946"/>
    </source>
</evidence>
<dbReference type="RefSeq" id="WP_090745805.1">
    <property type="nucleotide sequence ID" value="NZ_FOBW01000008.1"/>
</dbReference>
<keyword evidence="2" id="KW-0378">Hydrolase</keyword>
<dbReference type="EMBL" id="FOBW01000008">
    <property type="protein sequence ID" value="SEN01832.1"/>
    <property type="molecule type" value="Genomic_DNA"/>
</dbReference>
<dbReference type="STRING" id="930146.SAMN05192533_10864"/>
<dbReference type="AlphaFoldDB" id="A0A1H8D3V2"/>
<sequence length="156" mass="18292">MEIIYRHVARAVIPYQGEILIAQLKGAHSFLPGGGVELGETCEHTLKRELYEELGIQEITIKGFVGVMEDSYEEHGKVFHSISHVFEVEMKEDELGKIYPTPYSKEDHLHFYWLNHTKEELEEHNVLSRSVPELVSNYFTDYKPRFYTDMQHKSFE</sequence>
<dbReference type="SUPFAM" id="SSF55811">
    <property type="entry name" value="Nudix"/>
    <property type="match status" value="1"/>
</dbReference>
<dbReference type="PANTHER" id="PTHR43046">
    <property type="entry name" value="GDP-MANNOSE MANNOSYL HYDROLASE"/>
    <property type="match status" value="1"/>
</dbReference>
<proteinExistence type="predicted"/>
<evidence type="ECO:0000259" key="3">
    <source>
        <dbReference type="PROSITE" id="PS51462"/>
    </source>
</evidence>
<dbReference type="InterPro" id="IPR000086">
    <property type="entry name" value="NUDIX_hydrolase_dom"/>
</dbReference>